<dbReference type="InterPro" id="IPR018891">
    <property type="entry name" value="AIPR_C"/>
</dbReference>
<feature type="domain" description="Abortive phage infection protein C-terminal" evidence="1">
    <location>
        <begin position="255"/>
        <end position="501"/>
    </location>
</feature>
<protein>
    <submittedName>
        <fullName evidence="2">AIPR family protein</fullName>
    </submittedName>
</protein>
<dbReference type="Proteomes" id="UP001629462">
    <property type="component" value="Unassembled WGS sequence"/>
</dbReference>
<gene>
    <name evidence="2" type="ORF">PQR08_21125</name>
</gene>
<accession>A0ABW9CRY9</accession>
<comment type="caution">
    <text evidence="2">The sequence shown here is derived from an EMBL/GenBank/DDBJ whole genome shotgun (WGS) entry which is preliminary data.</text>
</comment>
<organism evidence="2 3">
    <name type="scientific">Caballeronia jiangsuensis</name>
    <dbReference type="NCBI Taxonomy" id="1458357"/>
    <lineage>
        <taxon>Bacteria</taxon>
        <taxon>Pseudomonadati</taxon>
        <taxon>Pseudomonadota</taxon>
        <taxon>Betaproteobacteria</taxon>
        <taxon>Burkholderiales</taxon>
        <taxon>Burkholderiaceae</taxon>
        <taxon>Caballeronia</taxon>
    </lineage>
</organism>
<keyword evidence="3" id="KW-1185">Reference proteome</keyword>
<proteinExistence type="predicted"/>
<dbReference type="Pfam" id="PF10592">
    <property type="entry name" value="AIPR"/>
    <property type="match status" value="1"/>
</dbReference>
<name>A0ABW9CRY9_9BURK</name>
<dbReference type="RefSeq" id="WP_408162243.1">
    <property type="nucleotide sequence ID" value="NZ_JAQQDB010000019.1"/>
</dbReference>
<evidence type="ECO:0000313" key="2">
    <source>
        <dbReference type="EMBL" id="MFM0519938.1"/>
    </source>
</evidence>
<sequence length="645" mass="72647">MDNIILGGMLKEFVIRHDLQQDAPDKQFEKFTNYCLLKADHYDSFDFDLIGTGECMGVDGVGIAIGGVLVGEVADVEQFTKSQFSAKFYFTQAKTSSSFDLGDFLKFSGTVKLFFGQDETVIPSELKRAFAIKKVIYERAAKMAQLPAISLSYAFTGSFDKATSQATPIIESEINSLRSIRYLSSEVDWRVRDGDELARLYRETQNDIQKQISFQRHVALPGINGASAAYIGVVNCSDYVGLIEKESGELNKGLFFENVRDFLGVNNPVNEDIAATINSVGERDRFAILNNGVTIVAKKVIPSGDYFKISQFQVVNGCQTSHVLYKNRSVLSPDMYLTVKIIETSDVDLSGQIISTTNSQSLVVKEAFATIKPYHRRLEDFFSAMRNSNFEYYYERRPHQFDDQDIRHYLVVTAPALIKSFVSVVLEEPHKIHYYYGTLLEEYNRDKSGELFSDTDYPGLYFAAHHIVSKVKSAIVHRPSMKEWVFHIALLVKRIIATALSKHSGLNDRKFLETLTRIDCEFKSAFELAVKILFDQKLPNNSNRAPEVTGLILKKLSEHQFQRLDNARKGERNRSKIGVAATELRLADGIYLGSVVRNDRKGELIEVSYGPYKVAIHKSSSDAVRPKIGERVRFVVRSGKATQAA</sequence>
<dbReference type="EMBL" id="JAQQDB010000019">
    <property type="protein sequence ID" value="MFM0519938.1"/>
    <property type="molecule type" value="Genomic_DNA"/>
</dbReference>
<reference evidence="2 3" key="1">
    <citation type="journal article" date="2024" name="Chem. Sci.">
        <title>Discovery of megapolipeptins by genome mining of a Burkholderiales bacteria collection.</title>
        <authorList>
            <person name="Paulo B.S."/>
            <person name="Recchia M.J.J."/>
            <person name="Lee S."/>
            <person name="Fergusson C.H."/>
            <person name="Romanowski S.B."/>
            <person name="Hernandez A."/>
            <person name="Krull N."/>
            <person name="Liu D.Y."/>
            <person name="Cavanagh H."/>
            <person name="Bos A."/>
            <person name="Gray C.A."/>
            <person name="Murphy B.T."/>
            <person name="Linington R.G."/>
            <person name="Eustaquio A.S."/>
        </authorList>
    </citation>
    <scope>NUCLEOTIDE SEQUENCE [LARGE SCALE GENOMIC DNA]</scope>
    <source>
        <strain evidence="2 3">RL17-374-BIF-D</strain>
    </source>
</reference>
<evidence type="ECO:0000313" key="3">
    <source>
        <dbReference type="Proteomes" id="UP001629462"/>
    </source>
</evidence>
<evidence type="ECO:0000259" key="1">
    <source>
        <dbReference type="Pfam" id="PF10592"/>
    </source>
</evidence>